<dbReference type="EC" id="3.4.21.89" evidence="3 6"/>
<sequence length="304" mass="34831">MTTEKQLWKPNTWVSVILGVFMQPFAFLYVNRGRLFFAYLSLFALVALIGPKLTPFLPSYIDLAFLLLILMFIHTLWLAKTYDSNQPRSWYANWWVSLLGFILFLVLILFTRINAFELFAAPSSSMSPTLTPNSVVVVNKLGYENHRLAGIQLKKESPSKRPQRGNLIVFQFPEQLSINYISRVVGLPGDTIALKGKQVFIQPACDTLDAQCAPMQALHQIEQGAISEPPYQGYSESIEEHTYNIWLNKHASPRTERYYQGKSKWKVPDNHYFVLGDNRDNSLDSRYWGFVPVDNIIGEVALSW</sequence>
<gene>
    <name evidence="8" type="primary">lepB</name>
    <name evidence="8" type="ORF">CWC05_15025</name>
</gene>
<dbReference type="Proteomes" id="UP000305874">
    <property type="component" value="Unassembled WGS sequence"/>
</dbReference>
<evidence type="ECO:0000256" key="1">
    <source>
        <dbReference type="ARBA" id="ARBA00000677"/>
    </source>
</evidence>
<evidence type="ECO:0000313" key="9">
    <source>
        <dbReference type="Proteomes" id="UP000305874"/>
    </source>
</evidence>
<keyword evidence="5 6" id="KW-0378">Hydrolase</keyword>
<organism evidence="8 9">
    <name type="scientific">Pseudoalteromonas ruthenica</name>
    <dbReference type="NCBI Taxonomy" id="151081"/>
    <lineage>
        <taxon>Bacteria</taxon>
        <taxon>Pseudomonadati</taxon>
        <taxon>Pseudomonadota</taxon>
        <taxon>Gammaproteobacteria</taxon>
        <taxon>Alteromonadales</taxon>
        <taxon>Pseudoalteromonadaceae</taxon>
        <taxon>Pseudoalteromonas</taxon>
    </lineage>
</organism>
<dbReference type="GO" id="GO:0004252">
    <property type="term" value="F:serine-type endopeptidase activity"/>
    <property type="evidence" value="ECO:0007669"/>
    <property type="project" value="InterPro"/>
</dbReference>
<dbReference type="Pfam" id="PF10502">
    <property type="entry name" value="Peptidase_S26"/>
    <property type="match status" value="1"/>
</dbReference>
<feature type="domain" description="Peptidase S26" evidence="7">
    <location>
        <begin position="101"/>
        <end position="303"/>
    </location>
</feature>
<comment type="similarity">
    <text evidence="2 6">Belongs to the peptidase S26 family.</text>
</comment>
<dbReference type="GO" id="GO:0006465">
    <property type="term" value="P:signal peptide processing"/>
    <property type="evidence" value="ECO:0007669"/>
    <property type="project" value="InterPro"/>
</dbReference>
<evidence type="ECO:0000313" key="8">
    <source>
        <dbReference type="EMBL" id="TMP86268.1"/>
    </source>
</evidence>
<dbReference type="PRINTS" id="PR00727">
    <property type="entry name" value="LEADERPTASE"/>
</dbReference>
<dbReference type="SUPFAM" id="SSF51306">
    <property type="entry name" value="LexA/Signal peptidase"/>
    <property type="match status" value="1"/>
</dbReference>
<feature type="transmembrane region" description="Helical" evidence="6">
    <location>
        <begin position="36"/>
        <end position="53"/>
    </location>
</feature>
<feature type="transmembrane region" description="Helical" evidence="6">
    <location>
        <begin position="12"/>
        <end position="30"/>
    </location>
</feature>
<dbReference type="Gene3D" id="2.10.109.10">
    <property type="entry name" value="Umud Fragment, subunit A"/>
    <property type="match status" value="1"/>
</dbReference>
<comment type="catalytic activity">
    <reaction evidence="1 6">
        <text>Cleavage of hydrophobic, N-terminal signal or leader sequences from secreted and periplasmic proteins.</text>
        <dbReference type="EC" id="3.4.21.89"/>
    </reaction>
</comment>
<dbReference type="PANTHER" id="PTHR43390:SF1">
    <property type="entry name" value="CHLOROPLAST PROCESSING PEPTIDASE"/>
    <property type="match status" value="1"/>
</dbReference>
<reference evidence="8 9" key="1">
    <citation type="submission" date="2017-12" db="EMBL/GenBank/DDBJ databases">
        <authorList>
            <person name="Paulsen S."/>
            <person name="Gram L.K."/>
        </authorList>
    </citation>
    <scope>NUCLEOTIDE SEQUENCE [LARGE SCALE GENOMIC DNA]</scope>
    <source>
        <strain evidence="8 9">S2897</strain>
    </source>
</reference>
<dbReference type="InterPro" id="IPR019758">
    <property type="entry name" value="Pept_S26A_signal_pept_1_CS"/>
</dbReference>
<evidence type="ECO:0000256" key="2">
    <source>
        <dbReference type="ARBA" id="ARBA00009370"/>
    </source>
</evidence>
<dbReference type="InterPro" id="IPR000223">
    <property type="entry name" value="Pept_S26A_signal_pept_1"/>
</dbReference>
<name>A0A5S3Z227_9GAMM</name>
<evidence type="ECO:0000256" key="3">
    <source>
        <dbReference type="ARBA" id="ARBA00013208"/>
    </source>
</evidence>
<proteinExistence type="inferred from homology"/>
<dbReference type="InterPro" id="IPR019533">
    <property type="entry name" value="Peptidase_S26"/>
</dbReference>
<comment type="subcellular location">
    <subcellularLocation>
        <location evidence="6">Membrane</location>
        <topology evidence="6">Multi-pass membrane protein</topology>
    </subcellularLocation>
</comment>
<dbReference type="InterPro" id="IPR036286">
    <property type="entry name" value="LexA/Signal_pep-like_sf"/>
</dbReference>
<feature type="transmembrane region" description="Helical" evidence="6">
    <location>
        <begin position="60"/>
        <end position="79"/>
    </location>
</feature>
<evidence type="ECO:0000256" key="4">
    <source>
        <dbReference type="ARBA" id="ARBA00019232"/>
    </source>
</evidence>
<dbReference type="PANTHER" id="PTHR43390">
    <property type="entry name" value="SIGNAL PEPTIDASE I"/>
    <property type="match status" value="1"/>
</dbReference>
<dbReference type="CDD" id="cd06530">
    <property type="entry name" value="S26_SPase_I"/>
    <property type="match status" value="1"/>
</dbReference>
<evidence type="ECO:0000256" key="6">
    <source>
        <dbReference type="RuleBase" id="RU362042"/>
    </source>
</evidence>
<feature type="transmembrane region" description="Helical" evidence="6">
    <location>
        <begin position="91"/>
        <end position="110"/>
    </location>
</feature>
<evidence type="ECO:0000259" key="7">
    <source>
        <dbReference type="Pfam" id="PF10502"/>
    </source>
</evidence>
<keyword evidence="6" id="KW-1133">Transmembrane helix</keyword>
<keyword evidence="6" id="KW-0645">Protease</keyword>
<dbReference type="PROSITE" id="PS00761">
    <property type="entry name" value="SPASE_I_3"/>
    <property type="match status" value="1"/>
</dbReference>
<protein>
    <recommendedName>
        <fullName evidence="4 6">Signal peptidase I</fullName>
        <ecNumber evidence="3 6">3.4.21.89</ecNumber>
    </recommendedName>
</protein>
<keyword evidence="6" id="KW-0472">Membrane</keyword>
<keyword evidence="6" id="KW-0812">Transmembrane</keyword>
<evidence type="ECO:0000256" key="5">
    <source>
        <dbReference type="ARBA" id="ARBA00022801"/>
    </source>
</evidence>
<accession>A0A5S3Z227</accession>
<dbReference type="EMBL" id="PNCG01000015">
    <property type="protein sequence ID" value="TMP86268.1"/>
    <property type="molecule type" value="Genomic_DNA"/>
</dbReference>
<comment type="caution">
    <text evidence="8">The sequence shown here is derived from an EMBL/GenBank/DDBJ whole genome shotgun (WGS) entry which is preliminary data.</text>
</comment>
<dbReference type="GO" id="GO:0009003">
    <property type="term" value="F:signal peptidase activity"/>
    <property type="evidence" value="ECO:0007669"/>
    <property type="project" value="UniProtKB-EC"/>
</dbReference>
<dbReference type="NCBIfam" id="TIGR02227">
    <property type="entry name" value="sigpep_I_bact"/>
    <property type="match status" value="1"/>
</dbReference>
<dbReference type="GO" id="GO:0016020">
    <property type="term" value="C:membrane"/>
    <property type="evidence" value="ECO:0007669"/>
    <property type="project" value="UniProtKB-SubCell"/>
</dbReference>
<dbReference type="AlphaFoldDB" id="A0A5S3Z227"/>
<reference evidence="9" key="2">
    <citation type="submission" date="2019-06" db="EMBL/GenBank/DDBJ databases">
        <title>Co-occurence of chitin degradation, pigmentation and bioactivity in marine Pseudoalteromonas.</title>
        <authorList>
            <person name="Sonnenschein E.C."/>
            <person name="Bech P.K."/>
        </authorList>
    </citation>
    <scope>NUCLEOTIDE SEQUENCE [LARGE SCALE GENOMIC DNA]</scope>
    <source>
        <strain evidence="9">S2897</strain>
    </source>
</reference>